<dbReference type="PROSITE" id="PS50181">
    <property type="entry name" value="FBOX"/>
    <property type="match status" value="1"/>
</dbReference>
<sequence>MIRFKSASTTMLPNEVGKSLIPRNGALLDLPLDIFLEILKIVHPLDLLHLSRTSKTLRAFLLNRNRAEFIWRASFELIEDSPPKCPPYASQVSWIRLLVEEVCHACFAGLEHDYSSNPIWWEFGARFCEKCCVTQFVQKLPQELTGSYTKKPGRTAARWVGVFPCVSGCYFAKDIDLFMEKYTVSDNLRRAALIQDRRNRTTELTDYARICRPWMERIVKARIDKRKELKGARRAAIQTKFHEAGWPPSLTNSQDWHKHHLVNNIRPLTDREWNKIGPRLIDHFKDCMKNTVMSNRFRALAQAFPTANLDKLTQHLAFAPRIVDIALLPDVRAVLEGDLKVEITVEDLKAALESKLPDLLASWSSNFETQLRTHTRAALDLPLDSAADPFEYALAYFVCEKKCCKGHFTGKRNPCRAPRGWHVWQSESSSYEDRAAMSFSCNPFTVKDMFGLEPGLTVLSDVIKCYGKDPKTATCAEMDAAPGKLACMRCVMTRNQPKGWRDAVEHSLMFHSSLKPWWKVEVETN</sequence>
<organism evidence="2 3">
    <name type="scientific">Mycena albidolilacea</name>
    <dbReference type="NCBI Taxonomy" id="1033008"/>
    <lineage>
        <taxon>Eukaryota</taxon>
        <taxon>Fungi</taxon>
        <taxon>Dikarya</taxon>
        <taxon>Basidiomycota</taxon>
        <taxon>Agaricomycotina</taxon>
        <taxon>Agaricomycetes</taxon>
        <taxon>Agaricomycetidae</taxon>
        <taxon>Agaricales</taxon>
        <taxon>Marasmiineae</taxon>
        <taxon>Mycenaceae</taxon>
        <taxon>Mycena</taxon>
    </lineage>
</organism>
<dbReference type="Pfam" id="PF00646">
    <property type="entry name" value="F-box"/>
    <property type="match status" value="1"/>
</dbReference>
<dbReference type="SUPFAM" id="SSF81383">
    <property type="entry name" value="F-box domain"/>
    <property type="match status" value="1"/>
</dbReference>
<proteinExistence type="predicted"/>
<protein>
    <recommendedName>
        <fullName evidence="1">F-box domain-containing protein</fullName>
    </recommendedName>
</protein>
<dbReference type="Proteomes" id="UP001218218">
    <property type="component" value="Unassembled WGS sequence"/>
</dbReference>
<dbReference type="InterPro" id="IPR036047">
    <property type="entry name" value="F-box-like_dom_sf"/>
</dbReference>
<feature type="domain" description="F-box" evidence="1">
    <location>
        <begin position="24"/>
        <end position="74"/>
    </location>
</feature>
<evidence type="ECO:0000259" key="1">
    <source>
        <dbReference type="PROSITE" id="PS50181"/>
    </source>
</evidence>
<evidence type="ECO:0000313" key="3">
    <source>
        <dbReference type="Proteomes" id="UP001218218"/>
    </source>
</evidence>
<gene>
    <name evidence="2" type="ORF">DFH08DRAFT_869745</name>
</gene>
<accession>A0AAD7EQZ6</accession>
<reference evidence="2" key="1">
    <citation type="submission" date="2023-03" db="EMBL/GenBank/DDBJ databases">
        <title>Massive genome expansion in bonnet fungi (Mycena s.s.) driven by repeated elements and novel gene families across ecological guilds.</title>
        <authorList>
            <consortium name="Lawrence Berkeley National Laboratory"/>
            <person name="Harder C.B."/>
            <person name="Miyauchi S."/>
            <person name="Viragh M."/>
            <person name="Kuo A."/>
            <person name="Thoen E."/>
            <person name="Andreopoulos B."/>
            <person name="Lu D."/>
            <person name="Skrede I."/>
            <person name="Drula E."/>
            <person name="Henrissat B."/>
            <person name="Morin E."/>
            <person name="Kohler A."/>
            <person name="Barry K."/>
            <person name="LaButti K."/>
            <person name="Morin E."/>
            <person name="Salamov A."/>
            <person name="Lipzen A."/>
            <person name="Mereny Z."/>
            <person name="Hegedus B."/>
            <person name="Baldrian P."/>
            <person name="Stursova M."/>
            <person name="Weitz H."/>
            <person name="Taylor A."/>
            <person name="Grigoriev I.V."/>
            <person name="Nagy L.G."/>
            <person name="Martin F."/>
            <person name="Kauserud H."/>
        </authorList>
    </citation>
    <scope>NUCLEOTIDE SEQUENCE</scope>
    <source>
        <strain evidence="2">CBHHK002</strain>
    </source>
</reference>
<name>A0AAD7EQZ6_9AGAR</name>
<dbReference type="AlphaFoldDB" id="A0AAD7EQZ6"/>
<dbReference type="EMBL" id="JARIHO010000020">
    <property type="protein sequence ID" value="KAJ7346901.1"/>
    <property type="molecule type" value="Genomic_DNA"/>
</dbReference>
<evidence type="ECO:0000313" key="2">
    <source>
        <dbReference type="EMBL" id="KAJ7346901.1"/>
    </source>
</evidence>
<keyword evidence="3" id="KW-1185">Reference proteome</keyword>
<dbReference type="InterPro" id="IPR001810">
    <property type="entry name" value="F-box_dom"/>
</dbReference>
<comment type="caution">
    <text evidence="2">The sequence shown here is derived from an EMBL/GenBank/DDBJ whole genome shotgun (WGS) entry which is preliminary data.</text>
</comment>